<keyword evidence="1" id="KW-1133">Transmembrane helix</keyword>
<name>A0ABD1XH19_9MARC</name>
<dbReference type="AlphaFoldDB" id="A0ABD1XH19"/>
<dbReference type="Proteomes" id="UP001605036">
    <property type="component" value="Unassembled WGS sequence"/>
</dbReference>
<dbReference type="EMBL" id="JBHFFA010000085">
    <property type="protein sequence ID" value="KAL2603063.1"/>
    <property type="molecule type" value="Genomic_DNA"/>
</dbReference>
<comment type="caution">
    <text evidence="2">The sequence shown here is derived from an EMBL/GenBank/DDBJ whole genome shotgun (WGS) entry which is preliminary data.</text>
</comment>
<keyword evidence="1" id="KW-0472">Membrane</keyword>
<organism evidence="2 4">
    <name type="scientific">Riccia fluitans</name>
    <dbReference type="NCBI Taxonomy" id="41844"/>
    <lineage>
        <taxon>Eukaryota</taxon>
        <taxon>Viridiplantae</taxon>
        <taxon>Streptophyta</taxon>
        <taxon>Embryophyta</taxon>
        <taxon>Marchantiophyta</taxon>
        <taxon>Marchantiopsida</taxon>
        <taxon>Marchantiidae</taxon>
        <taxon>Marchantiales</taxon>
        <taxon>Ricciaceae</taxon>
        <taxon>Riccia</taxon>
    </lineage>
</organism>
<feature type="transmembrane region" description="Helical" evidence="1">
    <location>
        <begin position="238"/>
        <end position="256"/>
    </location>
</feature>
<dbReference type="EMBL" id="JBHFFA010000085">
    <property type="protein sequence ID" value="KAL2603058.1"/>
    <property type="molecule type" value="Genomic_DNA"/>
</dbReference>
<gene>
    <name evidence="2" type="ORF">R1flu_017183</name>
    <name evidence="3" type="ORF">R1flu_017188</name>
</gene>
<sequence>MTSLLHHHRYLRHQTLSACRPPALRRVFRLVSKGRLPSSPSTSGREEGSSCCLAKVKFSLRSPVLRFSLSASGRSSIRCAAGEQDGGRRADSLEVEASEGAILPQGWQTVALLLFGLGFVLGPPLDGIHSRVQLQIYDNGAIDLFGLKTNIWVPPLLGVFYSLVGLLQLALDRRLAPKGRVPQADAQKVLFSLVTLALLLELSAEMYQAGVPFNIEAYILFGLAELNWFLLENTWWGFALACIVGIACPLAEIPILKMFGLWHYPNANLELFGEGVITWVVCCYFFYTPFISNLARWLSSIVEKRSTRLK</sequence>
<evidence type="ECO:0008006" key="5">
    <source>
        <dbReference type="Google" id="ProtNLM"/>
    </source>
</evidence>
<protein>
    <recommendedName>
        <fullName evidence="5">Insulin-induced protein family</fullName>
    </recommendedName>
</protein>
<evidence type="ECO:0000313" key="3">
    <source>
        <dbReference type="EMBL" id="KAL2603063.1"/>
    </source>
</evidence>
<reference evidence="2 4" key="1">
    <citation type="submission" date="2024-09" db="EMBL/GenBank/DDBJ databases">
        <title>Chromosome-scale assembly of Riccia fluitans.</title>
        <authorList>
            <person name="Paukszto L."/>
            <person name="Sawicki J."/>
            <person name="Karawczyk K."/>
            <person name="Piernik-Szablinska J."/>
            <person name="Szczecinska M."/>
            <person name="Mazdziarz M."/>
        </authorList>
    </citation>
    <scope>NUCLEOTIDE SEQUENCE [LARGE SCALE GENOMIC DNA]</scope>
    <source>
        <strain evidence="2">Rf_01</strain>
        <tissue evidence="2">Aerial parts of the thallus</tissue>
    </source>
</reference>
<dbReference type="PANTHER" id="PTHR36774:SF1">
    <property type="entry name" value="INSULIN-INDUCED PROTEIN"/>
    <property type="match status" value="1"/>
</dbReference>
<feature type="transmembrane region" description="Helical" evidence="1">
    <location>
        <begin position="276"/>
        <end position="298"/>
    </location>
</feature>
<keyword evidence="1" id="KW-0812">Transmembrane</keyword>
<evidence type="ECO:0000313" key="2">
    <source>
        <dbReference type="EMBL" id="KAL2603058.1"/>
    </source>
</evidence>
<keyword evidence="4" id="KW-1185">Reference proteome</keyword>
<evidence type="ECO:0000256" key="1">
    <source>
        <dbReference type="SAM" id="Phobius"/>
    </source>
</evidence>
<proteinExistence type="predicted"/>
<dbReference type="PANTHER" id="PTHR36774">
    <property type="entry name" value="INSULIN-INDUCED PROTEIN"/>
    <property type="match status" value="1"/>
</dbReference>
<feature type="transmembrane region" description="Helical" evidence="1">
    <location>
        <begin position="151"/>
        <end position="169"/>
    </location>
</feature>
<accession>A0ABD1XH19</accession>
<evidence type="ECO:0000313" key="4">
    <source>
        <dbReference type="Proteomes" id="UP001605036"/>
    </source>
</evidence>